<dbReference type="InterPro" id="IPR015915">
    <property type="entry name" value="Kelch-typ_b-propeller"/>
</dbReference>
<comment type="caution">
    <text evidence="4">The sequence shown here is derived from an EMBL/GenBank/DDBJ whole genome shotgun (WGS) entry which is preliminary data.</text>
</comment>
<evidence type="ECO:0000256" key="1">
    <source>
        <dbReference type="ARBA" id="ARBA00022737"/>
    </source>
</evidence>
<dbReference type="Gene3D" id="2.120.10.80">
    <property type="entry name" value="Kelch-type beta propeller"/>
    <property type="match status" value="1"/>
</dbReference>
<reference evidence="4" key="1">
    <citation type="journal article" date="2023" name="Mol. Phylogenet. Evol.">
        <title>Genome-scale phylogeny and comparative genomics of the fungal order Sordariales.</title>
        <authorList>
            <person name="Hensen N."/>
            <person name="Bonometti L."/>
            <person name="Westerberg I."/>
            <person name="Brannstrom I.O."/>
            <person name="Guillou S."/>
            <person name="Cros-Aarteil S."/>
            <person name="Calhoun S."/>
            <person name="Haridas S."/>
            <person name="Kuo A."/>
            <person name="Mondo S."/>
            <person name="Pangilinan J."/>
            <person name="Riley R."/>
            <person name="LaButti K."/>
            <person name="Andreopoulos B."/>
            <person name="Lipzen A."/>
            <person name="Chen C."/>
            <person name="Yan M."/>
            <person name="Daum C."/>
            <person name="Ng V."/>
            <person name="Clum A."/>
            <person name="Steindorff A."/>
            <person name="Ohm R.A."/>
            <person name="Martin F."/>
            <person name="Silar P."/>
            <person name="Natvig D.O."/>
            <person name="Lalanne C."/>
            <person name="Gautier V."/>
            <person name="Ament-Velasquez S.L."/>
            <person name="Kruys A."/>
            <person name="Hutchinson M.I."/>
            <person name="Powell A.J."/>
            <person name="Barry K."/>
            <person name="Miller A.N."/>
            <person name="Grigoriev I.V."/>
            <person name="Debuchy R."/>
            <person name="Gladieux P."/>
            <person name="Hiltunen Thoren M."/>
            <person name="Johannesson H."/>
        </authorList>
    </citation>
    <scope>NUCLEOTIDE SEQUENCE</scope>
    <source>
        <strain evidence="4">PSN293</strain>
    </source>
</reference>
<gene>
    <name evidence="4" type="ORF">QBC37DRAFT_430338</name>
</gene>
<protein>
    <recommendedName>
        <fullName evidence="6">Kelch repeat-containing protein</fullName>
    </recommendedName>
</protein>
<dbReference type="Proteomes" id="UP001301769">
    <property type="component" value="Unassembled WGS sequence"/>
</dbReference>
<keyword evidence="3" id="KW-0472">Membrane</keyword>
<name>A0AAN6Y4Z4_9PEZI</name>
<dbReference type="GO" id="GO:0019760">
    <property type="term" value="P:glucosinolate metabolic process"/>
    <property type="evidence" value="ECO:0007669"/>
    <property type="project" value="UniProtKB-ARBA"/>
</dbReference>
<evidence type="ECO:0000256" key="2">
    <source>
        <dbReference type="ARBA" id="ARBA00023004"/>
    </source>
</evidence>
<dbReference type="EMBL" id="MU858203">
    <property type="protein sequence ID" value="KAK4209502.1"/>
    <property type="molecule type" value="Genomic_DNA"/>
</dbReference>
<accession>A0AAN6Y4Z4</accession>
<evidence type="ECO:0000313" key="5">
    <source>
        <dbReference type="Proteomes" id="UP001301769"/>
    </source>
</evidence>
<dbReference type="AlphaFoldDB" id="A0AAN6Y4Z4"/>
<keyword evidence="3" id="KW-0812">Transmembrane</keyword>
<proteinExistence type="predicted"/>
<dbReference type="SUPFAM" id="SSF117281">
    <property type="entry name" value="Kelch motif"/>
    <property type="match status" value="2"/>
</dbReference>
<reference evidence="4" key="2">
    <citation type="submission" date="2023-05" db="EMBL/GenBank/DDBJ databases">
        <authorList>
            <consortium name="Lawrence Berkeley National Laboratory"/>
            <person name="Steindorff A."/>
            <person name="Hensen N."/>
            <person name="Bonometti L."/>
            <person name="Westerberg I."/>
            <person name="Brannstrom I.O."/>
            <person name="Guillou S."/>
            <person name="Cros-Aarteil S."/>
            <person name="Calhoun S."/>
            <person name="Haridas S."/>
            <person name="Kuo A."/>
            <person name="Mondo S."/>
            <person name="Pangilinan J."/>
            <person name="Riley R."/>
            <person name="Labutti K."/>
            <person name="Andreopoulos B."/>
            <person name="Lipzen A."/>
            <person name="Chen C."/>
            <person name="Yanf M."/>
            <person name="Daum C."/>
            <person name="Ng V."/>
            <person name="Clum A."/>
            <person name="Ohm R."/>
            <person name="Martin F."/>
            <person name="Silar P."/>
            <person name="Natvig D."/>
            <person name="Lalanne C."/>
            <person name="Gautier V."/>
            <person name="Ament-Velasquez S.L."/>
            <person name="Kruys A."/>
            <person name="Hutchinson M.I."/>
            <person name="Powell A.J."/>
            <person name="Barry K."/>
            <person name="Miller A.N."/>
            <person name="Grigoriev I.V."/>
            <person name="Debuchy R."/>
            <person name="Gladieux P."/>
            <person name="Thoren M.H."/>
            <person name="Johannesson H."/>
        </authorList>
    </citation>
    <scope>NUCLEOTIDE SEQUENCE</scope>
    <source>
        <strain evidence="4">PSN293</strain>
    </source>
</reference>
<sequence length="723" mass="78353">MHASVLCPLRMLRIVPDGLGPQVTPPEMCLVQSGCQCFSLLMWHCPSPPASIFLCPSCLFCQLGETIPSPSQFLCQNRFAFGLASAFVARRDSDIRALSYFVFITASSILTMRPLPLSSGGGVLSNLAVVLLGTLIRPATAAERVDNPTPDNFLRRAYSAVTIINNWIYIDGGEVSQIVDGKLPSSFPKIPPSKPMNATLTIDVSSSWVASDVTIYEIKRPTNLNDSAPPMNVGAIWNDPSGKAFYLYGGIAPYNQGADRISRGGVWKFTPDSSNPTTGQWTFEKPANPGTLSFIRPSFHGGYVTAGKTGYWLGGYAEANKTEGNTDSRGGETSGLVSYNMETKMWKNDSALDLIPAGNARGPGGLWFPKFGPNGLVSFVGGRTVTNLGDGYQDFGNLTFFDPETRKSYFQTTTGDPPSPRKDFCQVVVDSPRGGHEVFVFGGANPKAGESDTYEDMYVLTLPGFHWFKINNSFGGPRSSHSCVVAGNRQMISIGGTTSNNYNGWGTTWEERDTFAQGIGIFDMTALAWNTRGEYNADADKYESPEVVNKWYETTGDLTNRTWTSPEVQRLFVTADFLTNSTDGDGQNAGSGSKSTTPIGAIVGGVVGGVAVLAVVAVAWLLVRRRNRKAAAAAAAAATDASHSPPAQPHYRDYHQYQHYQHSPQSAMQQLDPQQMNSDLTAKYYVPAHSQELPTTMVTSELPSQNEGTRWELDSTAVVPPRN</sequence>
<dbReference type="PANTHER" id="PTHR47435:SF4">
    <property type="entry name" value="KELCH REPEAT PROTEIN (AFU_ORTHOLOGUE AFUA_5G12780)"/>
    <property type="match status" value="1"/>
</dbReference>
<evidence type="ECO:0000313" key="4">
    <source>
        <dbReference type="EMBL" id="KAK4209502.1"/>
    </source>
</evidence>
<keyword evidence="2" id="KW-0408">Iron</keyword>
<dbReference type="PANTHER" id="PTHR47435">
    <property type="entry name" value="KELCH REPEAT PROTEIN (AFU_ORTHOLOGUE AFUA_5G12780)"/>
    <property type="match status" value="1"/>
</dbReference>
<evidence type="ECO:0008006" key="6">
    <source>
        <dbReference type="Google" id="ProtNLM"/>
    </source>
</evidence>
<keyword evidence="1" id="KW-0677">Repeat</keyword>
<keyword evidence="3" id="KW-1133">Transmembrane helix</keyword>
<evidence type="ECO:0000256" key="3">
    <source>
        <dbReference type="SAM" id="Phobius"/>
    </source>
</evidence>
<organism evidence="4 5">
    <name type="scientific">Rhypophila decipiens</name>
    <dbReference type="NCBI Taxonomy" id="261697"/>
    <lineage>
        <taxon>Eukaryota</taxon>
        <taxon>Fungi</taxon>
        <taxon>Dikarya</taxon>
        <taxon>Ascomycota</taxon>
        <taxon>Pezizomycotina</taxon>
        <taxon>Sordariomycetes</taxon>
        <taxon>Sordariomycetidae</taxon>
        <taxon>Sordariales</taxon>
        <taxon>Naviculisporaceae</taxon>
        <taxon>Rhypophila</taxon>
    </lineage>
</organism>
<feature type="transmembrane region" description="Helical" evidence="3">
    <location>
        <begin position="599"/>
        <end position="623"/>
    </location>
</feature>
<keyword evidence="5" id="KW-1185">Reference proteome</keyword>